<reference evidence="6 7" key="1">
    <citation type="submission" date="2018-08" db="EMBL/GenBank/DDBJ databases">
        <title>A genome reference for cultivated species of the human gut microbiota.</title>
        <authorList>
            <person name="Zou Y."/>
            <person name="Xue W."/>
            <person name="Luo G."/>
        </authorList>
    </citation>
    <scope>NUCLEOTIDE SEQUENCE [LARGE SCALE GENOMIC DNA]</scope>
    <source>
        <strain evidence="6 7">AM42-13AC</strain>
    </source>
</reference>
<evidence type="ECO:0000256" key="3">
    <source>
        <dbReference type="ARBA" id="ARBA00022723"/>
    </source>
</evidence>
<dbReference type="SFLD" id="SFLDG01129">
    <property type="entry name" value="C1.5:_HAD__Beta-PGM__Phosphata"/>
    <property type="match status" value="1"/>
</dbReference>
<proteinExistence type="inferred from homology"/>
<dbReference type="Gene3D" id="1.10.150.240">
    <property type="entry name" value="Putative phosphatase, domain 2"/>
    <property type="match status" value="1"/>
</dbReference>
<dbReference type="SUPFAM" id="SSF56784">
    <property type="entry name" value="HAD-like"/>
    <property type="match status" value="1"/>
</dbReference>
<comment type="cofactor">
    <cofactor evidence="1">
        <name>Mg(2+)</name>
        <dbReference type="ChEBI" id="CHEBI:18420"/>
    </cofactor>
</comment>
<dbReference type="PRINTS" id="PR00413">
    <property type="entry name" value="HADHALOGNASE"/>
</dbReference>
<dbReference type="Proteomes" id="UP000285288">
    <property type="component" value="Unassembled WGS sequence"/>
</dbReference>
<evidence type="ECO:0000256" key="2">
    <source>
        <dbReference type="ARBA" id="ARBA00006171"/>
    </source>
</evidence>
<dbReference type="PANTHER" id="PTHR46193:SF18">
    <property type="entry name" value="HEXITOL PHOSPHATASE B"/>
    <property type="match status" value="1"/>
</dbReference>
<dbReference type="InterPro" id="IPR051600">
    <property type="entry name" value="Beta-PGM-like"/>
</dbReference>
<sequence length="234" mass="26967">MRYKGIIFDMDGVLVDSEPIYLQEVINYILDELKEDVGYLELKREMNKIVGASDDKMFEIMSEYLNHKYSPEEIKASMWSKELGLDYRTILNPHVLYVLPKLKAKGYKLAIASSSSMENIKKVTRQCGIASYFDCMVSGVDFKETKPDPAIYLETLRRLNLKPEEVIAIEDSTYGIQACIGANIRVIAKEDNRYDFNQGLADEIASDILDAYNIIKYWNSEENYFFHVNACIIF</sequence>
<evidence type="ECO:0000313" key="7">
    <source>
        <dbReference type="Proteomes" id="UP000285288"/>
    </source>
</evidence>
<dbReference type="PANTHER" id="PTHR46193">
    <property type="entry name" value="6-PHOSPHOGLUCONATE PHOSPHATASE"/>
    <property type="match status" value="1"/>
</dbReference>
<evidence type="ECO:0000256" key="1">
    <source>
        <dbReference type="ARBA" id="ARBA00001946"/>
    </source>
</evidence>
<dbReference type="InterPro" id="IPR041492">
    <property type="entry name" value="HAD_2"/>
</dbReference>
<accession>A0A413UAQ5</accession>
<dbReference type="GO" id="GO:0046872">
    <property type="term" value="F:metal ion binding"/>
    <property type="evidence" value="ECO:0007669"/>
    <property type="project" value="UniProtKB-KW"/>
</dbReference>
<keyword evidence="5" id="KW-0119">Carbohydrate metabolism</keyword>
<evidence type="ECO:0000256" key="5">
    <source>
        <dbReference type="ARBA" id="ARBA00023277"/>
    </source>
</evidence>
<gene>
    <name evidence="6" type="ORF">DW907_09725</name>
</gene>
<dbReference type="SFLD" id="SFLDS00003">
    <property type="entry name" value="Haloacid_Dehalogenase"/>
    <property type="match status" value="1"/>
</dbReference>
<dbReference type="AlphaFoldDB" id="A0A413UAQ5"/>
<dbReference type="SFLD" id="SFLDG01135">
    <property type="entry name" value="C1.5.6:_HAD__Beta-PGM__Phospha"/>
    <property type="match status" value="1"/>
</dbReference>
<dbReference type="GO" id="GO:0003824">
    <property type="term" value="F:catalytic activity"/>
    <property type="evidence" value="ECO:0007669"/>
    <property type="project" value="UniProtKB-ARBA"/>
</dbReference>
<dbReference type="Pfam" id="PF13419">
    <property type="entry name" value="HAD_2"/>
    <property type="match status" value="1"/>
</dbReference>
<name>A0A413UAQ5_9FIRM</name>
<keyword evidence="4" id="KW-0460">Magnesium</keyword>
<organism evidence="6 7">
    <name type="scientific">Holdemanella biformis</name>
    <dbReference type="NCBI Taxonomy" id="1735"/>
    <lineage>
        <taxon>Bacteria</taxon>
        <taxon>Bacillati</taxon>
        <taxon>Bacillota</taxon>
        <taxon>Erysipelotrichia</taxon>
        <taxon>Erysipelotrichales</taxon>
        <taxon>Erysipelotrichaceae</taxon>
        <taxon>Holdemanella</taxon>
    </lineage>
</organism>
<evidence type="ECO:0000256" key="4">
    <source>
        <dbReference type="ARBA" id="ARBA00022842"/>
    </source>
</evidence>
<dbReference type="RefSeq" id="WP_118011882.1">
    <property type="nucleotide sequence ID" value="NZ_QSGD01000046.1"/>
</dbReference>
<dbReference type="InterPro" id="IPR006439">
    <property type="entry name" value="HAD-SF_hydro_IA"/>
</dbReference>
<dbReference type="InterPro" id="IPR036412">
    <property type="entry name" value="HAD-like_sf"/>
</dbReference>
<comment type="caution">
    <text evidence="6">The sequence shown here is derived from an EMBL/GenBank/DDBJ whole genome shotgun (WGS) entry which is preliminary data.</text>
</comment>
<dbReference type="Gene3D" id="3.40.50.1000">
    <property type="entry name" value="HAD superfamily/HAD-like"/>
    <property type="match status" value="1"/>
</dbReference>
<evidence type="ECO:0000313" key="6">
    <source>
        <dbReference type="EMBL" id="RHB02207.1"/>
    </source>
</evidence>
<dbReference type="NCBIfam" id="TIGR01509">
    <property type="entry name" value="HAD-SF-IA-v3"/>
    <property type="match status" value="1"/>
</dbReference>
<dbReference type="EMBL" id="QSGD01000046">
    <property type="protein sequence ID" value="RHB02207.1"/>
    <property type="molecule type" value="Genomic_DNA"/>
</dbReference>
<keyword evidence="3" id="KW-0479">Metal-binding</keyword>
<dbReference type="InterPro" id="IPR023214">
    <property type="entry name" value="HAD_sf"/>
</dbReference>
<dbReference type="InterPro" id="IPR023198">
    <property type="entry name" value="PGP-like_dom2"/>
</dbReference>
<comment type="similarity">
    <text evidence="2">Belongs to the HAD-like hydrolase superfamily. CbbY/CbbZ/Gph/YieH family.</text>
</comment>
<protein>
    <submittedName>
        <fullName evidence="6">HAD family phosphatase</fullName>
    </submittedName>
</protein>